<evidence type="ECO:0000313" key="1">
    <source>
        <dbReference type="EMBL" id="QQO08674.1"/>
    </source>
</evidence>
<dbReference type="EMBL" id="CP067089">
    <property type="protein sequence ID" value="QQO08674.1"/>
    <property type="molecule type" value="Genomic_DNA"/>
</dbReference>
<dbReference type="PROSITE" id="PS51257">
    <property type="entry name" value="PROKAR_LIPOPROTEIN"/>
    <property type="match status" value="1"/>
</dbReference>
<sequence length="459" mass="49837">MKTARYVFILFILGIVIIGCDTGTSPKPGSTLVTISQSNLSGTKAVFITGSSGGRGFGRASSDDYESLKFYKVGVDDQTQTVNFTDNEGVTVPAVTDYVQNLSSKYAVMRVYTEEAPWQKCVFIIRKADGKLFTTPDTLANSGTDFGSDPLGKFTWDGGGNEGIDYTRHIKTNAAGDVYYTGGGYTLGGTLYRIHEKNGSTTITTVGNVTEYYQFNNAGDVYAGAVDGGGGNVTGLWIKADGRRFTTPWFVNEGPETPAVTAGSPFALACSPDSFFTIDQMYDGFVWKKSVLSEYRVQDGDVVRTVVHEFSKRMSHFSVLVSSAGIGLPAVDTGNEICIIKAPDDITYHTISAGSQFINGDFIAALSDRYVYAFNPNILLTNHNRISRLDPETKTETADYYTVPPSYTLEWVWVSHGDVLTILAGKDGSETIYIEVDAAGNESIYDNYGGEKVVHRSAF</sequence>
<protein>
    <recommendedName>
        <fullName evidence="3">Lipoprotein</fullName>
    </recommendedName>
</protein>
<evidence type="ECO:0008006" key="3">
    <source>
        <dbReference type="Google" id="ProtNLM"/>
    </source>
</evidence>
<reference evidence="1" key="1">
    <citation type="submission" date="2021-01" db="EMBL/GenBank/DDBJ databases">
        <title>Description of Breznakiella homolactica.</title>
        <authorList>
            <person name="Song Y."/>
            <person name="Brune A."/>
        </authorList>
    </citation>
    <scope>NUCLEOTIDE SEQUENCE</scope>
    <source>
        <strain evidence="1">RmG30</strain>
    </source>
</reference>
<dbReference type="RefSeq" id="WP_215625980.1">
    <property type="nucleotide sequence ID" value="NZ_CP067089.2"/>
</dbReference>
<gene>
    <name evidence="1" type="ORF">JFL75_17355</name>
</gene>
<dbReference type="Proteomes" id="UP000595917">
    <property type="component" value="Chromosome"/>
</dbReference>
<evidence type="ECO:0000313" key="2">
    <source>
        <dbReference type="Proteomes" id="UP000595917"/>
    </source>
</evidence>
<organism evidence="1 2">
    <name type="scientific">Breznakiella homolactica</name>
    <dbReference type="NCBI Taxonomy" id="2798577"/>
    <lineage>
        <taxon>Bacteria</taxon>
        <taxon>Pseudomonadati</taxon>
        <taxon>Spirochaetota</taxon>
        <taxon>Spirochaetia</taxon>
        <taxon>Spirochaetales</taxon>
        <taxon>Breznakiellaceae</taxon>
        <taxon>Breznakiella</taxon>
    </lineage>
</organism>
<proteinExistence type="predicted"/>
<name>A0A7T8B8J7_9SPIR</name>
<keyword evidence="2" id="KW-1185">Reference proteome</keyword>
<dbReference type="AlphaFoldDB" id="A0A7T8B8J7"/>
<accession>A0A7T8B8J7</accession>
<dbReference type="KEGG" id="bhc:JFL75_17355"/>